<feature type="chain" id="PRO_5035359677" evidence="2">
    <location>
        <begin position="18"/>
        <end position="115"/>
    </location>
</feature>
<evidence type="ECO:0000313" key="8">
    <source>
        <dbReference type="WBParaSite" id="BXY_0714300.1"/>
    </source>
</evidence>
<reference evidence="8" key="1">
    <citation type="submission" date="2016-11" db="UniProtKB">
        <authorList>
            <consortium name="WormBaseParasite"/>
        </authorList>
    </citation>
    <scope>IDENTIFICATION</scope>
</reference>
<organism evidence="6 8">
    <name type="scientific">Bursaphelenchus xylophilus</name>
    <name type="common">Pinewood nematode worm</name>
    <name type="synonym">Aphelenchoides xylophilus</name>
    <dbReference type="NCBI Taxonomy" id="6326"/>
    <lineage>
        <taxon>Eukaryota</taxon>
        <taxon>Metazoa</taxon>
        <taxon>Ecdysozoa</taxon>
        <taxon>Nematoda</taxon>
        <taxon>Chromadorea</taxon>
        <taxon>Rhabditida</taxon>
        <taxon>Tylenchina</taxon>
        <taxon>Tylenchomorpha</taxon>
        <taxon>Aphelenchoidea</taxon>
        <taxon>Aphelenchoididae</taxon>
        <taxon>Bursaphelenchus</taxon>
    </lineage>
</organism>
<keyword evidence="1" id="KW-1015">Disulfide bond</keyword>
<dbReference type="Proteomes" id="UP000582659">
    <property type="component" value="Unassembled WGS sequence"/>
</dbReference>
<evidence type="ECO:0000256" key="2">
    <source>
        <dbReference type="SAM" id="SignalP"/>
    </source>
</evidence>
<dbReference type="WBParaSite" id="BXY_0714300.1">
    <property type="protein sequence ID" value="BXY_0714300.1"/>
    <property type="gene ID" value="BXY_0714300"/>
</dbReference>
<dbReference type="EMBL" id="CAJFCV020000004">
    <property type="protein sequence ID" value="CAG9114710.1"/>
    <property type="molecule type" value="Genomic_DNA"/>
</dbReference>
<dbReference type="Gene3D" id="1.10.225.10">
    <property type="entry name" value="Saposin-like"/>
    <property type="match status" value="1"/>
</dbReference>
<dbReference type="AlphaFoldDB" id="A0A1I7S2B4"/>
<keyword evidence="2" id="KW-0732">Signal</keyword>
<dbReference type="SMR" id="A0A1I7S2B4"/>
<proteinExistence type="predicted"/>
<name>A0A1I7S2B4_BURXY</name>
<evidence type="ECO:0000313" key="7">
    <source>
        <dbReference type="Proteomes" id="UP000659654"/>
    </source>
</evidence>
<feature type="domain" description="Saposin B-type" evidence="3">
    <location>
        <begin position="33"/>
        <end position="115"/>
    </location>
</feature>
<evidence type="ECO:0000256" key="1">
    <source>
        <dbReference type="ARBA" id="ARBA00023157"/>
    </source>
</evidence>
<dbReference type="SUPFAM" id="SSF47862">
    <property type="entry name" value="Saposin"/>
    <property type="match status" value="1"/>
</dbReference>
<dbReference type="Proteomes" id="UP000659654">
    <property type="component" value="Unassembled WGS sequence"/>
</dbReference>
<protein>
    <submittedName>
        <fullName evidence="4">(pine wood nematode) hypothetical protein</fullName>
    </submittedName>
    <submittedName>
        <fullName evidence="8">Saposin B-type domain-containing protein</fullName>
    </submittedName>
</protein>
<dbReference type="InterPro" id="IPR011001">
    <property type="entry name" value="Saposin-like"/>
</dbReference>
<gene>
    <name evidence="4" type="ORF">BXYJ_LOCUS8595</name>
</gene>
<dbReference type="PROSITE" id="PS50015">
    <property type="entry name" value="SAP_B"/>
    <property type="match status" value="1"/>
</dbReference>
<accession>A0A1I7S2B4</accession>
<dbReference type="InterPro" id="IPR008139">
    <property type="entry name" value="SaposinB_dom"/>
</dbReference>
<evidence type="ECO:0000313" key="6">
    <source>
        <dbReference type="Proteomes" id="UP000095284"/>
    </source>
</evidence>
<sequence>MRVATVFLLFCVCNAFATRNASSPDALVLLGYPDWVCFVCIKVADELKELIDETGDVSGKIHEAMQRVCDTEPFPLSWACTAFFPYGFLNDLFALLSHAHADFPSRDACKDVTLC</sequence>
<keyword evidence="7" id="KW-1185">Reference proteome</keyword>
<feature type="signal peptide" evidence="2">
    <location>
        <begin position="1"/>
        <end position="17"/>
    </location>
</feature>
<evidence type="ECO:0000313" key="4">
    <source>
        <dbReference type="EMBL" id="CAD5225539.1"/>
    </source>
</evidence>
<dbReference type="Proteomes" id="UP000095284">
    <property type="component" value="Unplaced"/>
</dbReference>
<evidence type="ECO:0000259" key="3">
    <source>
        <dbReference type="PROSITE" id="PS50015"/>
    </source>
</evidence>
<evidence type="ECO:0000313" key="5">
    <source>
        <dbReference type="EMBL" id="CAG9114710.1"/>
    </source>
</evidence>
<dbReference type="EMBL" id="CAJFDI010000004">
    <property type="protein sequence ID" value="CAD5225539.1"/>
    <property type="molecule type" value="Genomic_DNA"/>
</dbReference>
<reference evidence="5" key="2">
    <citation type="submission" date="2020-08" db="EMBL/GenBank/DDBJ databases">
        <authorList>
            <person name="Kikuchi T."/>
        </authorList>
    </citation>
    <scope>NUCLEOTIDE SEQUENCE</scope>
    <source>
        <strain evidence="4">Ka4C1</strain>
    </source>
</reference>